<dbReference type="InterPro" id="IPR019734">
    <property type="entry name" value="TPR_rpt"/>
</dbReference>
<keyword evidence="1" id="KW-0802">TPR repeat</keyword>
<gene>
    <name evidence="2" type="ORF">DYB28_008130</name>
</gene>
<dbReference type="GO" id="GO:0097546">
    <property type="term" value="C:ciliary base"/>
    <property type="evidence" value="ECO:0007669"/>
    <property type="project" value="TreeGrafter"/>
</dbReference>
<dbReference type="PROSITE" id="PS50293">
    <property type="entry name" value="TPR_REGION"/>
    <property type="match status" value="1"/>
</dbReference>
<sequence length="257" mass="28970">MALDQIPNTSKEIRFNIKKNIGSAQIKLGHYQDAATTFEDIMEGNPDFQSGFNLIICYYAIGEHEKMRRGLKAEIRERQKKASEFILAAAKLCAPALDKKDWLAGYNWVIDAMKADHEPIASEMEICKALHFLKNKDFDKAIEVLKAFEKKDPALKAMAATNLSFLYFVEGDYTQADKFASLAVRHQRYNAKALVNKGNCLYVKNECERAKELYLEAIGVEADCIEAIFNLGLVNIKIGVLNEALQAFEKLHSIVPT</sequence>
<dbReference type="SMART" id="SM00028">
    <property type="entry name" value="TPR"/>
    <property type="match status" value="5"/>
</dbReference>
<dbReference type="PROSITE" id="PS50005">
    <property type="entry name" value="TPR"/>
    <property type="match status" value="1"/>
</dbReference>
<dbReference type="Pfam" id="PF13432">
    <property type="entry name" value="TPR_16"/>
    <property type="match status" value="1"/>
</dbReference>
<evidence type="ECO:0000256" key="1">
    <source>
        <dbReference type="PROSITE-ProRule" id="PRU00339"/>
    </source>
</evidence>
<feature type="non-terminal residue" evidence="2">
    <location>
        <position position="1"/>
    </location>
</feature>
<dbReference type="GO" id="GO:0005814">
    <property type="term" value="C:centriole"/>
    <property type="evidence" value="ECO:0007669"/>
    <property type="project" value="TreeGrafter"/>
</dbReference>
<name>A0A9X8HEB6_APHAT</name>
<dbReference type="GO" id="GO:0036064">
    <property type="term" value="C:ciliary basal body"/>
    <property type="evidence" value="ECO:0007669"/>
    <property type="project" value="TreeGrafter"/>
</dbReference>
<reference evidence="2 3" key="1">
    <citation type="journal article" date="2018" name="J. Invertebr. Pathol.">
        <title>New genotyping method for the causative agent of crayfish plague (Aphanomyces astaci) based on whole genome data.</title>
        <authorList>
            <person name="Minardi D."/>
            <person name="Studholme D.J."/>
            <person name="van der Giezen M."/>
            <person name="Pretto T."/>
            <person name="Oidtmann B."/>
        </authorList>
    </citation>
    <scope>NUCLEOTIDE SEQUENCE [LARGE SCALE GENOMIC DNA]</scope>
    <source>
        <strain evidence="2 3">KB13</strain>
    </source>
</reference>
<protein>
    <recommendedName>
        <fullName evidence="4">Tetratricopeptide repeat protein</fullName>
    </recommendedName>
</protein>
<dbReference type="AlphaFoldDB" id="A0A9X8HEB6"/>
<dbReference type="GO" id="GO:1905515">
    <property type="term" value="P:non-motile cilium assembly"/>
    <property type="evidence" value="ECO:0007669"/>
    <property type="project" value="TreeGrafter"/>
</dbReference>
<evidence type="ECO:0000313" key="3">
    <source>
        <dbReference type="Proteomes" id="UP000275652"/>
    </source>
</evidence>
<dbReference type="SUPFAM" id="SSF48452">
    <property type="entry name" value="TPR-like"/>
    <property type="match status" value="2"/>
</dbReference>
<dbReference type="PANTHER" id="PTHR44117:SF1">
    <property type="entry name" value="INTRAFLAGELLAR TRANSPORT PROTEIN 88 HOMOLOG"/>
    <property type="match status" value="1"/>
</dbReference>
<dbReference type="Proteomes" id="UP000275652">
    <property type="component" value="Unassembled WGS sequence"/>
</dbReference>
<evidence type="ECO:0008006" key="4">
    <source>
        <dbReference type="Google" id="ProtNLM"/>
    </source>
</evidence>
<organism evidence="2 3">
    <name type="scientific">Aphanomyces astaci</name>
    <name type="common">Crayfish plague agent</name>
    <dbReference type="NCBI Taxonomy" id="112090"/>
    <lineage>
        <taxon>Eukaryota</taxon>
        <taxon>Sar</taxon>
        <taxon>Stramenopiles</taxon>
        <taxon>Oomycota</taxon>
        <taxon>Saprolegniomycetes</taxon>
        <taxon>Saprolegniales</taxon>
        <taxon>Verrucalvaceae</taxon>
        <taxon>Aphanomyces</taxon>
    </lineage>
</organism>
<dbReference type="PANTHER" id="PTHR44117">
    <property type="entry name" value="INTRAFLAGELLAR TRANSPORT PROTEIN 88 HOMOLOG"/>
    <property type="match status" value="1"/>
</dbReference>
<dbReference type="EMBL" id="QUTI01017019">
    <property type="protein sequence ID" value="RLO10901.1"/>
    <property type="molecule type" value="Genomic_DNA"/>
</dbReference>
<dbReference type="GO" id="GO:0019894">
    <property type="term" value="F:kinesin binding"/>
    <property type="evidence" value="ECO:0007669"/>
    <property type="project" value="TreeGrafter"/>
</dbReference>
<dbReference type="GO" id="GO:0097730">
    <property type="term" value="C:non-motile cilium"/>
    <property type="evidence" value="ECO:0007669"/>
    <property type="project" value="TreeGrafter"/>
</dbReference>
<dbReference type="Gene3D" id="1.25.40.10">
    <property type="entry name" value="Tetratricopeptide repeat domain"/>
    <property type="match status" value="1"/>
</dbReference>
<dbReference type="GO" id="GO:0042073">
    <property type="term" value="P:intraciliary transport"/>
    <property type="evidence" value="ECO:0007669"/>
    <property type="project" value="TreeGrafter"/>
</dbReference>
<accession>A0A9X8HEB6</accession>
<proteinExistence type="predicted"/>
<feature type="repeat" description="TPR" evidence="1">
    <location>
        <begin position="15"/>
        <end position="48"/>
    </location>
</feature>
<comment type="caution">
    <text evidence="2">The sequence shown here is derived from an EMBL/GenBank/DDBJ whole genome shotgun (WGS) entry which is preliminary data.</text>
</comment>
<evidence type="ECO:0000313" key="2">
    <source>
        <dbReference type="EMBL" id="RLO10901.1"/>
    </source>
</evidence>
<dbReference type="InterPro" id="IPR011990">
    <property type="entry name" value="TPR-like_helical_dom_sf"/>
</dbReference>